<protein>
    <submittedName>
        <fullName evidence="3">Sortase</fullName>
    </submittedName>
</protein>
<dbReference type="GO" id="GO:0016787">
    <property type="term" value="F:hydrolase activity"/>
    <property type="evidence" value="ECO:0007669"/>
    <property type="project" value="UniProtKB-KW"/>
</dbReference>
<accession>A0A832R8F5</accession>
<feature type="transmembrane region" description="Helical" evidence="2">
    <location>
        <begin position="12"/>
        <end position="38"/>
    </location>
</feature>
<dbReference type="EMBL" id="DUTP01000001">
    <property type="protein sequence ID" value="HHX99106.1"/>
    <property type="molecule type" value="Genomic_DNA"/>
</dbReference>
<comment type="caution">
    <text evidence="3">The sequence shown here is derived from an EMBL/GenBank/DDBJ whole genome shotgun (WGS) entry which is preliminary data.</text>
</comment>
<dbReference type="InterPro" id="IPR023365">
    <property type="entry name" value="Sortase_dom-sf"/>
</dbReference>
<keyword evidence="2" id="KW-0812">Transmembrane</keyword>
<sequence>MKKQTVFQKFNNIYIAIGFFFLTTALIAIIIPIWPYLWYRIHPEETNKETEKIIKEVVPPKVEIEEKKTESVRLDIPPLNTSLPEGKFVKIPKIEVNSPISTSKNSDEGLKNGTWIVKEYGTPEQPDLPIILAAHRFGYSSWSTEKRNRISYYNLPKTGDGDEITIYWNQREYKYKIYKSEESTYITDYTADLILYTCKFFNSPIRIFRYAQRIP</sequence>
<keyword evidence="1" id="KW-0378">Hydrolase</keyword>
<evidence type="ECO:0000256" key="1">
    <source>
        <dbReference type="ARBA" id="ARBA00022801"/>
    </source>
</evidence>
<evidence type="ECO:0000313" key="3">
    <source>
        <dbReference type="EMBL" id="HHX99106.1"/>
    </source>
</evidence>
<dbReference type="Pfam" id="PF04203">
    <property type="entry name" value="Sortase"/>
    <property type="match status" value="1"/>
</dbReference>
<dbReference type="SUPFAM" id="SSF63817">
    <property type="entry name" value="Sortase"/>
    <property type="match status" value="1"/>
</dbReference>
<keyword evidence="2" id="KW-1133">Transmembrane helix</keyword>
<name>A0A832R8F5_9BACT</name>
<organism evidence="3 4">
    <name type="scientific">Candidatus Dojkabacteria bacterium</name>
    <dbReference type="NCBI Taxonomy" id="2099670"/>
    <lineage>
        <taxon>Bacteria</taxon>
        <taxon>Candidatus Dojkabacteria</taxon>
    </lineage>
</organism>
<dbReference type="AlphaFoldDB" id="A0A832R8F5"/>
<dbReference type="Proteomes" id="UP000576550">
    <property type="component" value="Unassembled WGS sequence"/>
</dbReference>
<dbReference type="Gene3D" id="2.40.260.10">
    <property type="entry name" value="Sortase"/>
    <property type="match status" value="1"/>
</dbReference>
<keyword evidence="2" id="KW-0472">Membrane</keyword>
<proteinExistence type="predicted"/>
<dbReference type="InterPro" id="IPR005754">
    <property type="entry name" value="Sortase"/>
</dbReference>
<reference evidence="3 4" key="1">
    <citation type="journal article" date="2020" name="Biotechnol. Biofuels">
        <title>New insights from the biogas microbiome by comprehensive genome-resolved metagenomics of nearly 1600 species originating from multiple anaerobic digesters.</title>
        <authorList>
            <person name="Campanaro S."/>
            <person name="Treu L."/>
            <person name="Rodriguez-R L.M."/>
            <person name="Kovalovszki A."/>
            <person name="Ziels R.M."/>
            <person name="Maus I."/>
            <person name="Zhu X."/>
            <person name="Kougias P.G."/>
            <person name="Basile A."/>
            <person name="Luo G."/>
            <person name="Schluter A."/>
            <person name="Konstantinidis K.T."/>
            <person name="Angelidaki I."/>
        </authorList>
    </citation>
    <scope>NUCLEOTIDE SEQUENCE [LARGE SCALE GENOMIC DNA]</scope>
    <source>
        <strain evidence="3">AS05jafATM_89</strain>
    </source>
</reference>
<evidence type="ECO:0000313" key="4">
    <source>
        <dbReference type="Proteomes" id="UP000576550"/>
    </source>
</evidence>
<evidence type="ECO:0000256" key="2">
    <source>
        <dbReference type="SAM" id="Phobius"/>
    </source>
</evidence>
<gene>
    <name evidence="3" type="ORF">GX533_00240</name>
</gene>